<dbReference type="SMART" id="SM00388">
    <property type="entry name" value="HisKA"/>
    <property type="match status" value="1"/>
</dbReference>
<evidence type="ECO:0000256" key="1">
    <source>
        <dbReference type="ARBA" id="ARBA00000085"/>
    </source>
</evidence>
<evidence type="ECO:0000256" key="6">
    <source>
        <dbReference type="ARBA" id="ARBA00023136"/>
    </source>
</evidence>
<dbReference type="InterPro" id="IPR000014">
    <property type="entry name" value="PAS"/>
</dbReference>
<dbReference type="Gene3D" id="1.10.287.130">
    <property type="match status" value="1"/>
</dbReference>
<evidence type="ECO:0000259" key="10">
    <source>
        <dbReference type="PROSITE" id="PS50839"/>
    </source>
</evidence>
<dbReference type="PRINTS" id="PR00344">
    <property type="entry name" value="BCTRLSENSOR"/>
</dbReference>
<comment type="catalytic activity">
    <reaction evidence="1">
        <text>ATP + protein L-histidine = ADP + protein N-phospho-L-histidine.</text>
        <dbReference type="EC" id="2.7.13.3"/>
    </reaction>
</comment>
<dbReference type="PROSITE" id="PS50112">
    <property type="entry name" value="PAS"/>
    <property type="match status" value="1"/>
</dbReference>
<keyword evidence="4 11" id="KW-0808">Transferase</keyword>
<dbReference type="InterPro" id="IPR005467">
    <property type="entry name" value="His_kinase_dom"/>
</dbReference>
<dbReference type="PANTHER" id="PTHR42878">
    <property type="entry name" value="TWO-COMPONENT HISTIDINE KINASE"/>
    <property type="match status" value="1"/>
</dbReference>
<dbReference type="PROSITE" id="PS50839">
    <property type="entry name" value="CHASE"/>
    <property type="match status" value="1"/>
</dbReference>
<sequence length="873" mass="97391">MSHFAGSILNRNRASSLIASALLAICILCLGLTVITGWYLQNITLLQIHESFPPMQYNTALGFVLSGSCLLLSLYGYARMAMLVGAIVSLIGGLTLIEIYFQLDLGIDQLLMEPYVTISTASPGRMAPNSALCFLLSGIVLVLVNANARFNEMTLLGTVIIALGTIALLGYAMGLETAYGWGYLTKMAIHTSVGFILLGLGLLSWGYNISRLSVHHLHMRNLLTAGLTLLAFTLLLWQALNTQKDNQIASKLQQQLENHQAALSLALDKHLQSLERMAVRWESNGGTSQHVWEADAQTYIRDFPIFQAIEWVDESFNANWIVSRSSDEEVKGLFIEHGSERHGLLTQALARDSTTIISPVKLVQGEYGLVVVRPLGVGGEFNGFILAIISVQKLLDSVVPTLSIADDFQFQFKLFDGDTLIASNPSNLAEHTVQLKKSSEFSFKESLWRTELALFNGPNTQSGSLWAHSNIVLSISAVISVLMLLLMHLRYREQTSIKQLAQQIELAEKEERLRVTLENMYDAVMLMDSQGGVLSFNKAAEQIFGYSTDDIIGKNIRTLVAEIDHGEPRQSLVDSFLSQEVGTIGQSFETLGRRANGEQFFMTIAVVDITLNNQLFFSATVRDISLRKATESKMKQYMLHLERSNKELDDFAYVASHDLKAPLRGIMQLASWIREDVQDSANTQTLDYLALMQNRITRLENLLNDLLAYSRIGRKHGEFKSINVSEMVAETFKLLSPPVNFTLNCSVDLPDFNTLSTPFELVMRNLINNAIKHHDSDCGAITVTAKNMREHIEFTVKDDGPGIAPEHQQRIFGLFQTLKPRDEVEGSGMGLAIIKKIIERYHCTINVESDGVRGTQFQFTWPKYNLLRSYLDE</sequence>
<dbReference type="NCBIfam" id="TIGR00229">
    <property type="entry name" value="sensory_box"/>
    <property type="match status" value="1"/>
</dbReference>
<evidence type="ECO:0000313" key="11">
    <source>
        <dbReference type="EMBL" id="ABE56880.1"/>
    </source>
</evidence>
<proteinExistence type="predicted"/>
<evidence type="ECO:0000259" key="8">
    <source>
        <dbReference type="PROSITE" id="PS50109"/>
    </source>
</evidence>
<dbReference type="EC" id="2.7.13.3" evidence="2"/>
<feature type="transmembrane region" description="Helical" evidence="7">
    <location>
        <begin position="83"/>
        <end position="103"/>
    </location>
</feature>
<evidence type="ECO:0000256" key="5">
    <source>
        <dbReference type="ARBA" id="ARBA00022777"/>
    </source>
</evidence>
<dbReference type="InterPro" id="IPR036890">
    <property type="entry name" value="HATPase_C_sf"/>
</dbReference>
<dbReference type="GO" id="GO:0000155">
    <property type="term" value="F:phosphorelay sensor kinase activity"/>
    <property type="evidence" value="ECO:0007669"/>
    <property type="project" value="InterPro"/>
</dbReference>
<dbReference type="AlphaFoldDB" id="Q12I46"/>
<dbReference type="SMART" id="SM00091">
    <property type="entry name" value="PAS"/>
    <property type="match status" value="1"/>
</dbReference>
<dbReference type="STRING" id="318161.Sden_3605"/>
<dbReference type="PROSITE" id="PS50109">
    <property type="entry name" value="HIS_KIN"/>
    <property type="match status" value="1"/>
</dbReference>
<organism evidence="11 12">
    <name type="scientific">Shewanella denitrificans (strain OS217 / ATCC BAA-1090 / DSM 15013)</name>
    <dbReference type="NCBI Taxonomy" id="318161"/>
    <lineage>
        <taxon>Bacteria</taxon>
        <taxon>Pseudomonadati</taxon>
        <taxon>Pseudomonadota</taxon>
        <taxon>Gammaproteobacteria</taxon>
        <taxon>Alteromonadales</taxon>
        <taxon>Shewanellaceae</taxon>
        <taxon>Shewanella</taxon>
    </lineage>
</organism>
<dbReference type="InterPro" id="IPR003594">
    <property type="entry name" value="HATPase_dom"/>
</dbReference>
<evidence type="ECO:0000256" key="4">
    <source>
        <dbReference type="ARBA" id="ARBA00022679"/>
    </source>
</evidence>
<keyword evidence="5 11" id="KW-0418">Kinase</keyword>
<keyword evidence="6 7" id="KW-0472">Membrane</keyword>
<dbReference type="PANTHER" id="PTHR42878:SF15">
    <property type="entry name" value="BACTERIOPHYTOCHROME"/>
    <property type="match status" value="1"/>
</dbReference>
<dbReference type="GO" id="GO:0000156">
    <property type="term" value="F:phosphorelay response regulator activity"/>
    <property type="evidence" value="ECO:0007669"/>
    <property type="project" value="TreeGrafter"/>
</dbReference>
<evidence type="ECO:0000256" key="3">
    <source>
        <dbReference type="ARBA" id="ARBA00022553"/>
    </source>
</evidence>
<dbReference type="SMART" id="SM01079">
    <property type="entry name" value="CHASE"/>
    <property type="match status" value="1"/>
</dbReference>
<dbReference type="Pfam" id="PF13426">
    <property type="entry name" value="PAS_9"/>
    <property type="match status" value="1"/>
</dbReference>
<dbReference type="SUPFAM" id="SSF47384">
    <property type="entry name" value="Homodimeric domain of signal transducing histidine kinase"/>
    <property type="match status" value="1"/>
</dbReference>
<dbReference type="CDD" id="cd00082">
    <property type="entry name" value="HisKA"/>
    <property type="match status" value="1"/>
</dbReference>
<name>Q12I46_SHEDO</name>
<dbReference type="Pfam" id="PF02518">
    <property type="entry name" value="HATPase_c"/>
    <property type="match status" value="1"/>
</dbReference>
<evidence type="ECO:0000256" key="7">
    <source>
        <dbReference type="SAM" id="Phobius"/>
    </source>
</evidence>
<reference evidence="11 12" key="1">
    <citation type="submission" date="2006-03" db="EMBL/GenBank/DDBJ databases">
        <title>Complete sequence of Shewanella denitrificans OS217.</title>
        <authorList>
            <consortium name="US DOE Joint Genome Institute"/>
            <person name="Copeland A."/>
            <person name="Lucas S."/>
            <person name="Lapidus A."/>
            <person name="Barry K."/>
            <person name="Detter J.C."/>
            <person name="Glavina del Rio T."/>
            <person name="Hammon N."/>
            <person name="Israni S."/>
            <person name="Dalin E."/>
            <person name="Tice H."/>
            <person name="Pitluck S."/>
            <person name="Brettin T."/>
            <person name="Bruce D."/>
            <person name="Han C."/>
            <person name="Tapia R."/>
            <person name="Gilna P."/>
            <person name="Kiss H."/>
            <person name="Schmutz J."/>
            <person name="Larimer F."/>
            <person name="Land M."/>
            <person name="Hauser L."/>
            <person name="Kyrpides N."/>
            <person name="Lykidis A."/>
            <person name="Richardson P."/>
        </authorList>
    </citation>
    <scope>NUCLEOTIDE SEQUENCE [LARGE SCALE GENOMIC DNA]</scope>
    <source>
        <strain evidence="12">OS217 / ATCC BAA-1090 / DSM 15013</strain>
    </source>
</reference>
<dbReference type="SMART" id="SM00387">
    <property type="entry name" value="HATPase_c"/>
    <property type="match status" value="1"/>
</dbReference>
<feature type="domain" description="CHASE" evidence="10">
    <location>
        <begin position="325"/>
        <end position="418"/>
    </location>
</feature>
<feature type="transmembrane region" description="Helical" evidence="7">
    <location>
        <begin position="21"/>
        <end position="40"/>
    </location>
</feature>
<feature type="transmembrane region" description="Helical" evidence="7">
    <location>
        <begin position="221"/>
        <end position="240"/>
    </location>
</feature>
<keyword evidence="7" id="KW-0812">Transmembrane</keyword>
<dbReference type="eggNOG" id="COG3452">
    <property type="taxonomic scope" value="Bacteria"/>
</dbReference>
<dbReference type="InterPro" id="IPR004358">
    <property type="entry name" value="Sig_transdc_His_kin-like_C"/>
</dbReference>
<dbReference type="InterPro" id="IPR003661">
    <property type="entry name" value="HisK_dim/P_dom"/>
</dbReference>
<evidence type="ECO:0000256" key="2">
    <source>
        <dbReference type="ARBA" id="ARBA00012438"/>
    </source>
</evidence>
<dbReference type="KEGG" id="sdn:Sden_3605"/>
<dbReference type="InterPro" id="IPR035965">
    <property type="entry name" value="PAS-like_dom_sf"/>
</dbReference>
<dbReference type="Gene3D" id="3.30.565.10">
    <property type="entry name" value="Histidine kinase-like ATPase, C-terminal domain"/>
    <property type="match status" value="1"/>
</dbReference>
<dbReference type="CDD" id="cd00130">
    <property type="entry name" value="PAS"/>
    <property type="match status" value="1"/>
</dbReference>
<gene>
    <name evidence="11" type="ordered locus">Sden_3605</name>
</gene>
<keyword evidence="7" id="KW-1133">Transmembrane helix</keyword>
<dbReference type="SUPFAM" id="SSF55874">
    <property type="entry name" value="ATPase domain of HSP90 chaperone/DNA topoisomerase II/histidine kinase"/>
    <property type="match status" value="1"/>
</dbReference>
<keyword evidence="3" id="KW-0597">Phosphoprotein</keyword>
<feature type="domain" description="Histidine kinase" evidence="8">
    <location>
        <begin position="654"/>
        <end position="865"/>
    </location>
</feature>
<feature type="transmembrane region" description="Helical" evidence="7">
    <location>
        <begin position="187"/>
        <end position="209"/>
    </location>
</feature>
<keyword evidence="12" id="KW-1185">Reference proteome</keyword>
<dbReference type="OrthoDB" id="9808408at2"/>
<dbReference type="EMBL" id="CP000302">
    <property type="protein sequence ID" value="ABE56880.1"/>
    <property type="molecule type" value="Genomic_DNA"/>
</dbReference>
<feature type="transmembrane region" description="Helical" evidence="7">
    <location>
        <begin position="60"/>
        <end position="78"/>
    </location>
</feature>
<protein>
    <recommendedName>
        <fullName evidence="2">histidine kinase</fullName>
        <ecNumber evidence="2">2.7.13.3</ecNumber>
    </recommendedName>
</protein>
<evidence type="ECO:0000259" key="9">
    <source>
        <dbReference type="PROSITE" id="PS50112"/>
    </source>
</evidence>
<dbReference type="GO" id="GO:0007234">
    <property type="term" value="P:osmosensory signaling via phosphorelay pathway"/>
    <property type="evidence" value="ECO:0007669"/>
    <property type="project" value="TreeGrafter"/>
</dbReference>
<dbReference type="InterPro" id="IPR050351">
    <property type="entry name" value="BphY/WalK/GraS-like"/>
</dbReference>
<dbReference type="Gene3D" id="3.30.450.20">
    <property type="entry name" value="PAS domain"/>
    <property type="match status" value="1"/>
</dbReference>
<dbReference type="eggNOG" id="COG4251">
    <property type="taxonomic scope" value="Bacteria"/>
</dbReference>
<dbReference type="Proteomes" id="UP000001982">
    <property type="component" value="Chromosome"/>
</dbReference>
<dbReference type="GO" id="GO:0016020">
    <property type="term" value="C:membrane"/>
    <property type="evidence" value="ECO:0007669"/>
    <property type="project" value="UniProtKB-SubCell"/>
</dbReference>
<accession>Q12I46</accession>
<feature type="domain" description="PAS" evidence="9">
    <location>
        <begin position="509"/>
        <end position="576"/>
    </location>
</feature>
<feature type="transmembrane region" description="Helical" evidence="7">
    <location>
        <begin position="155"/>
        <end position="175"/>
    </location>
</feature>
<dbReference type="SUPFAM" id="SSF55785">
    <property type="entry name" value="PYP-like sensor domain (PAS domain)"/>
    <property type="match status" value="1"/>
</dbReference>
<dbReference type="Pfam" id="PF00512">
    <property type="entry name" value="HisKA"/>
    <property type="match status" value="1"/>
</dbReference>
<dbReference type="InterPro" id="IPR006189">
    <property type="entry name" value="CHASE_dom"/>
</dbReference>
<dbReference type="RefSeq" id="WP_011498019.1">
    <property type="nucleotide sequence ID" value="NC_007954.1"/>
</dbReference>
<evidence type="ECO:0000313" key="12">
    <source>
        <dbReference type="Proteomes" id="UP000001982"/>
    </source>
</evidence>
<dbReference type="CDD" id="cd00075">
    <property type="entry name" value="HATPase"/>
    <property type="match status" value="1"/>
</dbReference>
<dbReference type="HOGENOM" id="CLU_328971_0_0_6"/>
<dbReference type="InterPro" id="IPR036097">
    <property type="entry name" value="HisK_dim/P_sf"/>
</dbReference>
<dbReference type="GO" id="GO:0030295">
    <property type="term" value="F:protein kinase activator activity"/>
    <property type="evidence" value="ECO:0007669"/>
    <property type="project" value="TreeGrafter"/>
</dbReference>
<feature type="transmembrane region" description="Helical" evidence="7">
    <location>
        <begin position="129"/>
        <end position="148"/>
    </location>
</feature>